<keyword evidence="2" id="KW-1185">Reference proteome</keyword>
<dbReference type="Pfam" id="PF10604">
    <property type="entry name" value="Polyketide_cyc2"/>
    <property type="match status" value="1"/>
</dbReference>
<accession>A0A239JGD4</accession>
<organism evidence="1 2">
    <name type="scientific">Rhodococcoides kyotonense</name>
    <dbReference type="NCBI Taxonomy" id="398843"/>
    <lineage>
        <taxon>Bacteria</taxon>
        <taxon>Bacillati</taxon>
        <taxon>Actinomycetota</taxon>
        <taxon>Actinomycetes</taxon>
        <taxon>Mycobacteriales</taxon>
        <taxon>Nocardiaceae</taxon>
        <taxon>Rhodococcoides</taxon>
    </lineage>
</organism>
<dbReference type="Proteomes" id="UP000198327">
    <property type="component" value="Unassembled WGS sequence"/>
</dbReference>
<gene>
    <name evidence="1" type="ORF">SAMN05421642_108167</name>
</gene>
<dbReference type="AlphaFoldDB" id="A0A239JGD4"/>
<sequence>MQTTVQASGSAPADVVWERYMNPDRWPSWAPQISGVQYGEPRLRAETSGRVEGPLCVRIDFEVLAVDEDHWTWTWKAWWQYRLLALTLTHGVASRPNGSRTWLTISGSPALVIPYAPVTKLALMNLVRD</sequence>
<evidence type="ECO:0000313" key="2">
    <source>
        <dbReference type="Proteomes" id="UP000198327"/>
    </source>
</evidence>
<evidence type="ECO:0000313" key="1">
    <source>
        <dbReference type="EMBL" id="SNT03794.1"/>
    </source>
</evidence>
<protein>
    <submittedName>
        <fullName evidence="1">Polyketide cyclase / dehydrase and lipid transport</fullName>
    </submittedName>
</protein>
<proteinExistence type="predicted"/>
<dbReference type="InterPro" id="IPR023393">
    <property type="entry name" value="START-like_dom_sf"/>
</dbReference>
<dbReference type="Gene3D" id="3.30.530.20">
    <property type="match status" value="1"/>
</dbReference>
<dbReference type="SUPFAM" id="SSF55961">
    <property type="entry name" value="Bet v1-like"/>
    <property type="match status" value="1"/>
</dbReference>
<dbReference type="RefSeq" id="WP_089247616.1">
    <property type="nucleotide sequence ID" value="NZ_FZOW01000008.1"/>
</dbReference>
<reference evidence="2" key="1">
    <citation type="submission" date="2017-06" db="EMBL/GenBank/DDBJ databases">
        <authorList>
            <person name="Varghese N."/>
            <person name="Submissions S."/>
        </authorList>
    </citation>
    <scope>NUCLEOTIDE SEQUENCE [LARGE SCALE GENOMIC DNA]</scope>
    <source>
        <strain evidence="2">JCM 23211</strain>
    </source>
</reference>
<name>A0A239JGD4_9NOCA</name>
<dbReference type="EMBL" id="FZOW01000008">
    <property type="protein sequence ID" value="SNT03794.1"/>
    <property type="molecule type" value="Genomic_DNA"/>
</dbReference>
<dbReference type="OrthoDB" id="191189at2"/>
<dbReference type="InterPro" id="IPR019587">
    <property type="entry name" value="Polyketide_cyclase/dehydratase"/>
</dbReference>